<dbReference type="SUPFAM" id="SSF55073">
    <property type="entry name" value="Nucleotide cyclase"/>
    <property type="match status" value="1"/>
</dbReference>
<feature type="transmembrane region" description="Helical" evidence="1">
    <location>
        <begin position="32"/>
        <end position="52"/>
    </location>
</feature>
<evidence type="ECO:0000259" key="2">
    <source>
        <dbReference type="PROSITE" id="PS50883"/>
    </source>
</evidence>
<name>A0A426V2K2_9BURK</name>
<dbReference type="Gene3D" id="3.30.70.270">
    <property type="match status" value="1"/>
</dbReference>
<organism evidence="4 5">
    <name type="scientific">Aquabacterium soli</name>
    <dbReference type="NCBI Taxonomy" id="2493092"/>
    <lineage>
        <taxon>Bacteria</taxon>
        <taxon>Pseudomonadati</taxon>
        <taxon>Pseudomonadota</taxon>
        <taxon>Betaproteobacteria</taxon>
        <taxon>Burkholderiales</taxon>
        <taxon>Aquabacterium</taxon>
    </lineage>
</organism>
<feature type="domain" description="GGDEF" evidence="3">
    <location>
        <begin position="218"/>
        <end position="350"/>
    </location>
</feature>
<dbReference type="Gene3D" id="3.20.20.450">
    <property type="entry name" value="EAL domain"/>
    <property type="match status" value="1"/>
</dbReference>
<dbReference type="InterPro" id="IPR000160">
    <property type="entry name" value="GGDEF_dom"/>
</dbReference>
<dbReference type="PROSITE" id="PS50883">
    <property type="entry name" value="EAL"/>
    <property type="match status" value="1"/>
</dbReference>
<gene>
    <name evidence="4" type="ORF">EIP75_21940</name>
</gene>
<dbReference type="Proteomes" id="UP000269265">
    <property type="component" value="Unassembled WGS sequence"/>
</dbReference>
<dbReference type="AlphaFoldDB" id="A0A426V2K2"/>
<dbReference type="EMBL" id="RSED01000027">
    <property type="protein sequence ID" value="RRS01134.1"/>
    <property type="molecule type" value="Genomic_DNA"/>
</dbReference>
<dbReference type="InterPro" id="IPR050706">
    <property type="entry name" value="Cyclic-di-GMP_PDE-like"/>
</dbReference>
<dbReference type="GO" id="GO:0071111">
    <property type="term" value="F:cyclic-guanylate-specific phosphodiesterase activity"/>
    <property type="evidence" value="ECO:0007669"/>
    <property type="project" value="InterPro"/>
</dbReference>
<sequence length="620" mass="67636">MASMSCARVPTEVMSYPLADHSAMGKAHGLPFVLTAIITSLVLSLSSLHYGFTRNGTQARSVATMLVESIGAKGQAMPAENLRAMQRNFENLLSVEACYERQCQQLSRAPSVTPALQWLGDSASCASASSNSGPARTAHVCLSAADVYQDLARDLSILLTAQLVGFLLWEASTRGHRRKAVRWREEVTRAATTDPLTGLFNRSAFTSALQLACLRTDACGWLLFIDLNGFKQINDQYGHAAGDQVIEVIGNRLAAAFNGFASVARLGGDEFSILVTCRQSKRTVDELFALASGAFARPVLYDGMAFDISASVGAASIDSAITATEIQRRADVAMYAAKRHEGTACAVFDKSHDDAVRADYELRKDLLKAIERKDIDVVYQPCFDSNGEPVAAEALARWQHPRLGAISPEVFIRLAEEAGVIRRLGQQVLEKACTDLVKLRRHGLMLRYIAVNVSPQELEEPDLVEGIKRVIRAKGLEPHDLELEVTESSVMSSREKRSEEQLRTLSEAGFSIAIDDFGTGYSSLARLQTLPATKLKLDRSFISSLDTANGQMLVETMLGLGNRLGMVCVAEGVESREQLDWLLARGCELLQGFLLGKPMSFDALVKLPLYKLEQPAELQG</sequence>
<dbReference type="InterPro" id="IPR035919">
    <property type="entry name" value="EAL_sf"/>
</dbReference>
<proteinExistence type="predicted"/>
<dbReference type="InterPro" id="IPR029787">
    <property type="entry name" value="Nucleotide_cyclase"/>
</dbReference>
<keyword evidence="1" id="KW-0472">Membrane</keyword>
<dbReference type="Pfam" id="PF00990">
    <property type="entry name" value="GGDEF"/>
    <property type="match status" value="1"/>
</dbReference>
<keyword evidence="1" id="KW-0812">Transmembrane</keyword>
<feature type="domain" description="EAL" evidence="2">
    <location>
        <begin position="359"/>
        <end position="612"/>
    </location>
</feature>
<evidence type="ECO:0000313" key="4">
    <source>
        <dbReference type="EMBL" id="RRS01134.1"/>
    </source>
</evidence>
<evidence type="ECO:0000256" key="1">
    <source>
        <dbReference type="SAM" id="Phobius"/>
    </source>
</evidence>
<accession>A0A426V2K2</accession>
<evidence type="ECO:0000313" key="5">
    <source>
        <dbReference type="Proteomes" id="UP000269265"/>
    </source>
</evidence>
<dbReference type="SMART" id="SM00267">
    <property type="entry name" value="GGDEF"/>
    <property type="match status" value="1"/>
</dbReference>
<dbReference type="NCBIfam" id="TIGR00254">
    <property type="entry name" value="GGDEF"/>
    <property type="match status" value="1"/>
</dbReference>
<dbReference type="Pfam" id="PF00563">
    <property type="entry name" value="EAL"/>
    <property type="match status" value="1"/>
</dbReference>
<comment type="caution">
    <text evidence="4">The sequence shown here is derived from an EMBL/GenBank/DDBJ whole genome shotgun (WGS) entry which is preliminary data.</text>
</comment>
<dbReference type="CDD" id="cd01948">
    <property type="entry name" value="EAL"/>
    <property type="match status" value="1"/>
</dbReference>
<dbReference type="InterPro" id="IPR043128">
    <property type="entry name" value="Rev_trsase/Diguanyl_cyclase"/>
</dbReference>
<evidence type="ECO:0000259" key="3">
    <source>
        <dbReference type="PROSITE" id="PS50887"/>
    </source>
</evidence>
<dbReference type="SMART" id="SM00052">
    <property type="entry name" value="EAL"/>
    <property type="match status" value="1"/>
</dbReference>
<protein>
    <submittedName>
        <fullName evidence="4">Bifunctional diguanylate cyclase/phosphodiesterase</fullName>
    </submittedName>
</protein>
<dbReference type="SUPFAM" id="SSF141868">
    <property type="entry name" value="EAL domain-like"/>
    <property type="match status" value="1"/>
</dbReference>
<dbReference type="InterPro" id="IPR001633">
    <property type="entry name" value="EAL_dom"/>
</dbReference>
<dbReference type="PANTHER" id="PTHR33121">
    <property type="entry name" value="CYCLIC DI-GMP PHOSPHODIESTERASE PDEF"/>
    <property type="match status" value="1"/>
</dbReference>
<dbReference type="CDD" id="cd01949">
    <property type="entry name" value="GGDEF"/>
    <property type="match status" value="1"/>
</dbReference>
<keyword evidence="1" id="KW-1133">Transmembrane helix</keyword>
<reference evidence="4 5" key="1">
    <citation type="submission" date="2018-12" db="EMBL/GenBank/DDBJ databases">
        <title>The whole draft genome of Aquabacterium sp. SJQ9.</title>
        <authorList>
            <person name="Sun L."/>
            <person name="Gao X."/>
            <person name="Chen W."/>
            <person name="Huang K."/>
        </authorList>
    </citation>
    <scope>NUCLEOTIDE SEQUENCE [LARGE SCALE GENOMIC DNA]</scope>
    <source>
        <strain evidence="4 5">SJQ9</strain>
    </source>
</reference>
<keyword evidence="5" id="KW-1185">Reference proteome</keyword>
<dbReference type="PROSITE" id="PS50887">
    <property type="entry name" value="GGDEF"/>
    <property type="match status" value="1"/>
</dbReference>
<dbReference type="PANTHER" id="PTHR33121:SF79">
    <property type="entry name" value="CYCLIC DI-GMP PHOSPHODIESTERASE PDED-RELATED"/>
    <property type="match status" value="1"/>
</dbReference>